<protein>
    <submittedName>
        <fullName evidence="2">Uncharacterized protein</fullName>
    </submittedName>
</protein>
<name>A0A6A6BCH0_9PEZI</name>
<evidence type="ECO:0000313" key="2">
    <source>
        <dbReference type="EMBL" id="KAF2141756.1"/>
    </source>
</evidence>
<sequence>MPIANFNDAPPFNEKPRPTETVTKPSVLEQRKRVNREATPQLAANYPNIIRTTGTKSLQALSEYLDGIEKENSSNKKTQPKTTNHKKRAASLASNSPLAKRRSQGPGLPVREPKHGLSALISQVNPLEEDTTSAPITHTHLALLAKDTQENPVPKPKRPERRFIDPGLFTSPKRGISRRHSLTKVDWHGSPIQTGPQAPQESQILQRYEEQAAADNGQFGDRIETGDDASDSSPPPFQHLKYAGSGTLITPKIMSSNRKRLPGSPLAESTAISGHMPQQLLNKASMLAPTDESSNPFTQQAHKAGEITPDTDFMKSICRPAGVRRVKFVEPIPKEDRISPPVRGILWPKTLKALPAEPDEGPDKTLVGEEDEDLEKTLVDEENEASPCTLMISDDSSPELTSDPTTASSEQEDDPLAAEMEWEASLPPHQQDMVTILTRLSRHLVRNLIDKETAIHDIVAEYERVATAIVDNMEQKHKREYTEKRALVHEASAKVGRRFGEIEQRMGRELKEAERACRGVERGWEERLKEGEELVKGLRGMWERFEE</sequence>
<feature type="compositionally biased region" description="Acidic residues" evidence="1">
    <location>
        <begin position="368"/>
        <end position="384"/>
    </location>
</feature>
<feature type="region of interest" description="Disordered" evidence="1">
    <location>
        <begin position="69"/>
        <end position="113"/>
    </location>
</feature>
<accession>A0A6A6BCH0</accession>
<feature type="region of interest" description="Disordered" evidence="1">
    <location>
        <begin position="353"/>
        <end position="416"/>
    </location>
</feature>
<feature type="region of interest" description="Disordered" evidence="1">
    <location>
        <begin position="150"/>
        <end position="174"/>
    </location>
</feature>
<feature type="region of interest" description="Disordered" evidence="1">
    <location>
        <begin position="1"/>
        <end position="45"/>
    </location>
</feature>
<organism evidence="2 3">
    <name type="scientific">Aplosporella prunicola CBS 121167</name>
    <dbReference type="NCBI Taxonomy" id="1176127"/>
    <lineage>
        <taxon>Eukaryota</taxon>
        <taxon>Fungi</taxon>
        <taxon>Dikarya</taxon>
        <taxon>Ascomycota</taxon>
        <taxon>Pezizomycotina</taxon>
        <taxon>Dothideomycetes</taxon>
        <taxon>Dothideomycetes incertae sedis</taxon>
        <taxon>Botryosphaeriales</taxon>
        <taxon>Aplosporellaceae</taxon>
        <taxon>Aplosporella</taxon>
    </lineage>
</organism>
<dbReference type="EMBL" id="ML995486">
    <property type="protein sequence ID" value="KAF2141756.1"/>
    <property type="molecule type" value="Genomic_DNA"/>
</dbReference>
<dbReference type="Proteomes" id="UP000799438">
    <property type="component" value="Unassembled WGS sequence"/>
</dbReference>
<dbReference type="GeneID" id="54298021"/>
<reference evidence="2" key="1">
    <citation type="journal article" date="2020" name="Stud. Mycol.">
        <title>101 Dothideomycetes genomes: a test case for predicting lifestyles and emergence of pathogens.</title>
        <authorList>
            <person name="Haridas S."/>
            <person name="Albert R."/>
            <person name="Binder M."/>
            <person name="Bloem J."/>
            <person name="Labutti K."/>
            <person name="Salamov A."/>
            <person name="Andreopoulos B."/>
            <person name="Baker S."/>
            <person name="Barry K."/>
            <person name="Bills G."/>
            <person name="Bluhm B."/>
            <person name="Cannon C."/>
            <person name="Castanera R."/>
            <person name="Culley D."/>
            <person name="Daum C."/>
            <person name="Ezra D."/>
            <person name="Gonzalez J."/>
            <person name="Henrissat B."/>
            <person name="Kuo A."/>
            <person name="Liang C."/>
            <person name="Lipzen A."/>
            <person name="Lutzoni F."/>
            <person name="Magnuson J."/>
            <person name="Mondo S."/>
            <person name="Nolan M."/>
            <person name="Ohm R."/>
            <person name="Pangilinan J."/>
            <person name="Park H.-J."/>
            <person name="Ramirez L."/>
            <person name="Alfaro M."/>
            <person name="Sun H."/>
            <person name="Tritt A."/>
            <person name="Yoshinaga Y."/>
            <person name="Zwiers L.-H."/>
            <person name="Turgeon B."/>
            <person name="Goodwin S."/>
            <person name="Spatafora J."/>
            <person name="Crous P."/>
            <person name="Grigoriev I."/>
        </authorList>
    </citation>
    <scope>NUCLEOTIDE SEQUENCE</scope>
    <source>
        <strain evidence="2">CBS 121167</strain>
    </source>
</reference>
<keyword evidence="3" id="KW-1185">Reference proteome</keyword>
<gene>
    <name evidence="2" type="ORF">K452DRAFT_287715</name>
</gene>
<dbReference type="RefSeq" id="XP_033397468.1">
    <property type="nucleotide sequence ID" value="XM_033540525.1"/>
</dbReference>
<evidence type="ECO:0000313" key="3">
    <source>
        <dbReference type="Proteomes" id="UP000799438"/>
    </source>
</evidence>
<evidence type="ECO:0000256" key="1">
    <source>
        <dbReference type="SAM" id="MobiDB-lite"/>
    </source>
</evidence>
<dbReference type="OrthoDB" id="3937844at2759"/>
<dbReference type="AlphaFoldDB" id="A0A6A6BCH0"/>
<feature type="compositionally biased region" description="Polar residues" evidence="1">
    <location>
        <begin position="394"/>
        <end position="409"/>
    </location>
</feature>
<proteinExistence type="predicted"/>